<gene>
    <name evidence="1" type="ORF">HJG60_011020</name>
</gene>
<organism evidence="1 2">
    <name type="scientific">Phyllostomus discolor</name>
    <name type="common">pale spear-nosed bat</name>
    <dbReference type="NCBI Taxonomy" id="89673"/>
    <lineage>
        <taxon>Eukaryota</taxon>
        <taxon>Metazoa</taxon>
        <taxon>Chordata</taxon>
        <taxon>Craniata</taxon>
        <taxon>Vertebrata</taxon>
        <taxon>Euteleostomi</taxon>
        <taxon>Mammalia</taxon>
        <taxon>Eutheria</taxon>
        <taxon>Laurasiatheria</taxon>
        <taxon>Chiroptera</taxon>
        <taxon>Yangochiroptera</taxon>
        <taxon>Phyllostomidae</taxon>
        <taxon>Phyllostominae</taxon>
        <taxon>Phyllostomus</taxon>
    </lineage>
</organism>
<name>A0A834AF92_9CHIR</name>
<accession>A0A834AF92</accession>
<comment type="caution">
    <text evidence="1">The sequence shown here is derived from an EMBL/GenBank/DDBJ whole genome shotgun (WGS) entry which is preliminary data.</text>
</comment>
<evidence type="ECO:0000313" key="2">
    <source>
        <dbReference type="Proteomes" id="UP000664940"/>
    </source>
</evidence>
<proteinExistence type="predicted"/>
<dbReference type="EMBL" id="JABVXQ010000005">
    <property type="protein sequence ID" value="KAF6109829.1"/>
    <property type="molecule type" value="Genomic_DNA"/>
</dbReference>
<evidence type="ECO:0000313" key="1">
    <source>
        <dbReference type="EMBL" id="KAF6109829.1"/>
    </source>
</evidence>
<sequence>MMEGPRKMTMRWACNAPEEPLDGTETARKVWLVVGLSKVYLVSAFLIAPGKSANSEIYEKRAYCSQCLVTIFTACTSKSENHCYPPEPMILLAISQVTECFLVNLQFQSRWLSWLKHHLIHQRLWV</sequence>
<dbReference type="Proteomes" id="UP000664940">
    <property type="component" value="Unassembled WGS sequence"/>
</dbReference>
<reference evidence="1 2" key="1">
    <citation type="journal article" date="2020" name="Nature">
        <title>Six reference-quality genomes reveal evolution of bat adaptations.</title>
        <authorList>
            <person name="Jebb D."/>
            <person name="Huang Z."/>
            <person name="Pippel M."/>
            <person name="Hughes G.M."/>
            <person name="Lavrichenko K."/>
            <person name="Devanna P."/>
            <person name="Winkler S."/>
            <person name="Jermiin L.S."/>
            <person name="Skirmuntt E.C."/>
            <person name="Katzourakis A."/>
            <person name="Burkitt-Gray L."/>
            <person name="Ray D.A."/>
            <person name="Sullivan K.A.M."/>
            <person name="Roscito J.G."/>
            <person name="Kirilenko B.M."/>
            <person name="Davalos L.M."/>
            <person name="Corthals A.P."/>
            <person name="Power M.L."/>
            <person name="Jones G."/>
            <person name="Ransome R.D."/>
            <person name="Dechmann D.K.N."/>
            <person name="Locatelli A.G."/>
            <person name="Puechmaille S.J."/>
            <person name="Fedrigo O."/>
            <person name="Jarvis E.D."/>
            <person name="Hiller M."/>
            <person name="Vernes S.C."/>
            <person name="Myers E.W."/>
            <person name="Teeling E.C."/>
        </authorList>
    </citation>
    <scope>NUCLEOTIDE SEQUENCE [LARGE SCALE GENOMIC DNA]</scope>
    <source>
        <strain evidence="1">Bat1K_MPI-CBG_1</strain>
    </source>
</reference>
<dbReference type="AlphaFoldDB" id="A0A834AF92"/>
<protein>
    <submittedName>
        <fullName evidence="1">Uncharacterized protein</fullName>
    </submittedName>
</protein>